<gene>
    <name evidence="7" type="ORF">HRI_003004500</name>
</gene>
<evidence type="ECO:0000313" key="7">
    <source>
        <dbReference type="EMBL" id="GMI93352.1"/>
    </source>
</evidence>
<reference evidence="7" key="1">
    <citation type="submission" date="2023-05" db="EMBL/GenBank/DDBJ databases">
        <title>Genome and transcriptome analyses reveal genes involved in the formation of fine ridges on petal epidermal cells in Hibiscus trionum.</title>
        <authorList>
            <person name="Koshimizu S."/>
            <person name="Masuda S."/>
            <person name="Ishii T."/>
            <person name="Shirasu K."/>
            <person name="Hoshino A."/>
            <person name="Arita M."/>
        </authorList>
    </citation>
    <scope>NUCLEOTIDE SEQUENCE</scope>
    <source>
        <strain evidence="7">Hamamatsu line</strain>
    </source>
</reference>
<keyword evidence="4" id="KW-0539">Nucleus</keyword>
<accession>A0A9W7IDS5</accession>
<dbReference type="GO" id="GO:0005634">
    <property type="term" value="C:nucleus"/>
    <property type="evidence" value="ECO:0007669"/>
    <property type="project" value="UniProtKB-SubCell"/>
</dbReference>
<keyword evidence="5" id="KW-0175">Coiled coil</keyword>
<comment type="caution">
    <text evidence="7">The sequence shown here is derived from an EMBL/GenBank/DDBJ whole genome shotgun (WGS) entry which is preliminary data.</text>
</comment>
<evidence type="ECO:0000256" key="4">
    <source>
        <dbReference type="ARBA" id="ARBA00023242"/>
    </source>
</evidence>
<evidence type="ECO:0000313" key="8">
    <source>
        <dbReference type="Proteomes" id="UP001165190"/>
    </source>
</evidence>
<dbReference type="InterPro" id="IPR011598">
    <property type="entry name" value="bHLH_dom"/>
</dbReference>
<dbReference type="InterPro" id="IPR036638">
    <property type="entry name" value="HLH_DNA-bd_sf"/>
</dbReference>
<dbReference type="InterPro" id="IPR051358">
    <property type="entry name" value="TF_AMS/ICE1/BHLH6-like"/>
</dbReference>
<sequence>MDMEFLGSELNELSIRPSRGRPGRRRLGDNDNFISKNLHAERKRRKKLSDRLLTLRSLVPIITNMNKATIIDDAITYIQELQKTSEDLSEELLEMEASSEEGGKQLEMEADAAEDMNKCGIKEEVKVASIDGNKLLIKIIIEKKRGCFTKLIEAMNFLGFELSETNVTTFKGAMLLSSCVHGQFVDTLMVEQTEELLLEMIRSMKGSSKCAN</sequence>
<feature type="domain" description="BHLH" evidence="6">
    <location>
        <begin position="32"/>
        <end position="81"/>
    </location>
</feature>
<evidence type="ECO:0000256" key="5">
    <source>
        <dbReference type="SAM" id="Coils"/>
    </source>
</evidence>
<dbReference type="SMART" id="SM00353">
    <property type="entry name" value="HLH"/>
    <property type="match status" value="1"/>
</dbReference>
<protein>
    <submittedName>
        <fullName evidence="7">DYSFUNCTIONAL TAPETUM 1</fullName>
    </submittedName>
</protein>
<dbReference type="Proteomes" id="UP001165190">
    <property type="component" value="Unassembled WGS sequence"/>
</dbReference>
<evidence type="ECO:0000256" key="2">
    <source>
        <dbReference type="ARBA" id="ARBA00023015"/>
    </source>
</evidence>
<dbReference type="PANTHER" id="PTHR31945:SF20">
    <property type="entry name" value="TRANSCRIPTION FACTOR DYT1"/>
    <property type="match status" value="1"/>
</dbReference>
<dbReference type="PANTHER" id="PTHR31945">
    <property type="entry name" value="TRANSCRIPTION FACTOR SCREAM2-RELATED"/>
    <property type="match status" value="1"/>
</dbReference>
<name>A0A9W7IDS5_HIBTR</name>
<evidence type="ECO:0000256" key="1">
    <source>
        <dbReference type="ARBA" id="ARBA00004123"/>
    </source>
</evidence>
<organism evidence="7 8">
    <name type="scientific">Hibiscus trionum</name>
    <name type="common">Flower of an hour</name>
    <dbReference type="NCBI Taxonomy" id="183268"/>
    <lineage>
        <taxon>Eukaryota</taxon>
        <taxon>Viridiplantae</taxon>
        <taxon>Streptophyta</taxon>
        <taxon>Embryophyta</taxon>
        <taxon>Tracheophyta</taxon>
        <taxon>Spermatophyta</taxon>
        <taxon>Magnoliopsida</taxon>
        <taxon>eudicotyledons</taxon>
        <taxon>Gunneridae</taxon>
        <taxon>Pentapetalae</taxon>
        <taxon>rosids</taxon>
        <taxon>malvids</taxon>
        <taxon>Malvales</taxon>
        <taxon>Malvaceae</taxon>
        <taxon>Malvoideae</taxon>
        <taxon>Hibiscus</taxon>
    </lineage>
</organism>
<dbReference type="Pfam" id="PF00010">
    <property type="entry name" value="HLH"/>
    <property type="match status" value="1"/>
</dbReference>
<dbReference type="GO" id="GO:0003700">
    <property type="term" value="F:DNA-binding transcription factor activity"/>
    <property type="evidence" value="ECO:0007669"/>
    <property type="project" value="TreeGrafter"/>
</dbReference>
<dbReference type="AlphaFoldDB" id="A0A9W7IDS5"/>
<dbReference type="EMBL" id="BSYR01000025">
    <property type="protein sequence ID" value="GMI93352.1"/>
    <property type="molecule type" value="Genomic_DNA"/>
</dbReference>
<comment type="subcellular location">
    <subcellularLocation>
        <location evidence="1">Nucleus</location>
    </subcellularLocation>
</comment>
<keyword evidence="3" id="KW-0804">Transcription</keyword>
<dbReference type="Gene3D" id="4.10.280.10">
    <property type="entry name" value="Helix-loop-helix DNA-binding domain"/>
    <property type="match status" value="1"/>
</dbReference>
<evidence type="ECO:0000259" key="6">
    <source>
        <dbReference type="PROSITE" id="PS50888"/>
    </source>
</evidence>
<feature type="coiled-coil region" evidence="5">
    <location>
        <begin position="71"/>
        <end position="101"/>
    </location>
</feature>
<proteinExistence type="predicted"/>
<keyword evidence="8" id="KW-1185">Reference proteome</keyword>
<dbReference type="GO" id="GO:0046983">
    <property type="term" value="F:protein dimerization activity"/>
    <property type="evidence" value="ECO:0007669"/>
    <property type="project" value="InterPro"/>
</dbReference>
<dbReference type="OrthoDB" id="690068at2759"/>
<dbReference type="PROSITE" id="PS50888">
    <property type="entry name" value="BHLH"/>
    <property type="match status" value="1"/>
</dbReference>
<dbReference type="SUPFAM" id="SSF47459">
    <property type="entry name" value="HLH, helix-loop-helix DNA-binding domain"/>
    <property type="match status" value="1"/>
</dbReference>
<dbReference type="GO" id="GO:0043565">
    <property type="term" value="F:sequence-specific DNA binding"/>
    <property type="evidence" value="ECO:0007669"/>
    <property type="project" value="TreeGrafter"/>
</dbReference>
<keyword evidence="2" id="KW-0805">Transcription regulation</keyword>
<evidence type="ECO:0000256" key="3">
    <source>
        <dbReference type="ARBA" id="ARBA00023163"/>
    </source>
</evidence>